<accession>A0A833H0J2</accession>
<name>A0A833H0J2_9LEPT</name>
<feature type="domain" description="HipA-like kinase" evidence="1">
    <location>
        <begin position="32"/>
        <end position="198"/>
    </location>
</feature>
<comment type="caution">
    <text evidence="2">The sequence shown here is derived from an EMBL/GenBank/DDBJ whole genome shotgun (WGS) entry which is preliminary data.</text>
</comment>
<organism evidence="2 3">
    <name type="scientific">Leptonema illini</name>
    <dbReference type="NCBI Taxonomy" id="183"/>
    <lineage>
        <taxon>Bacteria</taxon>
        <taxon>Pseudomonadati</taxon>
        <taxon>Spirochaetota</taxon>
        <taxon>Spirochaetia</taxon>
        <taxon>Leptospirales</taxon>
        <taxon>Leptospiraceae</taxon>
        <taxon>Leptonema</taxon>
    </lineage>
</organism>
<dbReference type="Proteomes" id="UP000460298">
    <property type="component" value="Unassembled WGS sequence"/>
</dbReference>
<evidence type="ECO:0000313" key="2">
    <source>
        <dbReference type="EMBL" id="KAB2931638.1"/>
    </source>
</evidence>
<dbReference type="EMBL" id="WBUI01000013">
    <property type="protein sequence ID" value="KAB2931638.1"/>
    <property type="molecule type" value="Genomic_DNA"/>
</dbReference>
<dbReference type="AlphaFoldDB" id="A0A833H0J2"/>
<gene>
    <name evidence="2" type="ORF">F9K24_13660</name>
</gene>
<protein>
    <recommendedName>
        <fullName evidence="1">HipA-like kinase domain-containing protein</fullName>
    </recommendedName>
</protein>
<evidence type="ECO:0000313" key="3">
    <source>
        <dbReference type="Proteomes" id="UP000460298"/>
    </source>
</evidence>
<evidence type="ECO:0000259" key="1">
    <source>
        <dbReference type="Pfam" id="PF20613"/>
    </source>
</evidence>
<dbReference type="InterPro" id="IPR046748">
    <property type="entry name" value="HipA_2"/>
</dbReference>
<sequence length="228" mass="25859">MLELQQFHELFVGSSFPTLITTSTGKNVILKMKGCGNGMISLLNEFIANRVAHLLGWPVPDARFIHIRDDHPWQFGTDEFDDILTRSAGTNLAIDLIGGATLLSADEYATLPEDLLSQIYTLDLFFMNIDRAHSSRNLLRDAVGKIWIVDHGSLLLFSSERAALSDQLFENHFLFGQKTSYLQRQILDRKLFREILKSIPPGVFIESGISVERVHEIITGRIEFLEQR</sequence>
<reference evidence="2 3" key="1">
    <citation type="submission" date="2019-10" db="EMBL/GenBank/DDBJ databases">
        <title>Extracellular Electron Transfer in a Candidatus Methanoperedens spp. Enrichment Culture.</title>
        <authorList>
            <person name="Berger S."/>
            <person name="Rangel Shaw D."/>
            <person name="Berben T."/>
            <person name="In 'T Zandt M."/>
            <person name="Frank J."/>
            <person name="Reimann J."/>
            <person name="Jetten M.S.M."/>
            <person name="Welte C.U."/>
        </authorList>
    </citation>
    <scope>NUCLEOTIDE SEQUENCE [LARGE SCALE GENOMIC DNA]</scope>
    <source>
        <strain evidence="2">SB12</strain>
    </source>
</reference>
<dbReference type="Pfam" id="PF20613">
    <property type="entry name" value="HipA_2"/>
    <property type="match status" value="1"/>
</dbReference>
<proteinExistence type="predicted"/>